<keyword evidence="2" id="KW-1185">Reference proteome</keyword>
<evidence type="ECO:0000313" key="1">
    <source>
        <dbReference type="EMBL" id="KZP13773.1"/>
    </source>
</evidence>
<reference evidence="1 2" key="1">
    <citation type="journal article" date="2016" name="Mol. Biol. Evol.">
        <title>Comparative Genomics of Early-Diverging Mushroom-Forming Fungi Provides Insights into the Origins of Lignocellulose Decay Capabilities.</title>
        <authorList>
            <person name="Nagy L.G."/>
            <person name="Riley R."/>
            <person name="Tritt A."/>
            <person name="Adam C."/>
            <person name="Daum C."/>
            <person name="Floudas D."/>
            <person name="Sun H."/>
            <person name="Yadav J.S."/>
            <person name="Pangilinan J."/>
            <person name="Larsson K.H."/>
            <person name="Matsuura K."/>
            <person name="Barry K."/>
            <person name="Labutti K."/>
            <person name="Kuo R."/>
            <person name="Ohm R.A."/>
            <person name="Bhattacharya S.S."/>
            <person name="Shirouzu T."/>
            <person name="Yoshinaga Y."/>
            <person name="Martin F.M."/>
            <person name="Grigoriev I.V."/>
            <person name="Hibbett D.S."/>
        </authorList>
    </citation>
    <scope>NUCLEOTIDE SEQUENCE [LARGE SCALE GENOMIC DNA]</scope>
    <source>
        <strain evidence="1 2">CBS 109695</strain>
    </source>
</reference>
<dbReference type="EMBL" id="KV417627">
    <property type="protein sequence ID" value="KZP13773.1"/>
    <property type="molecule type" value="Genomic_DNA"/>
</dbReference>
<sequence length="545" mass="60576">MLLSSRRTLFAYVLAITFTLTVLLLSFHPKAASYAELSKPLKDYFSSRPVACPSVYDAGRPALDHSRQTCYPVPSNHTAFALEVCYAPDTCNQFTARISRTSHADCQAAEDTPDPSKDAGITRWMREKRGPDAFYLRTDGAERYASVLPEYDGGCKYHFDARLKNPGDAYLQIWWTEQRYTGFSDTNASWPEMLLDPLSAPVQLKACPSHCEMQISKPLMPSRKIVSIPPSPPVPSSAPLALPDCTGPEPIPGSYIPAHPMDILYPPEVLPQPNNAPVVGRYSFVPEACVWRHAGLRFGNPDACSTRPATMFITGDSHGRVSYDAMLHRLKGNTNNLLESEKTGHKSGSVGNLDIKFLWDPRGIDFLNDDDACTERVQGANIIVLSTVAHYEDSATPYVFSQVRKVLSAVAACPYTPTPGFPVRKQILLYAPAAVQRQDEFVRKFKDHGTNLRMAYWRDEVYKIARELNWEFVDQLELTLPHSLEPLGTDMAHFLANDALDPIVDELLGKTGLCDLDYTAAPGVAGNVGRKHRARHAKRRDDFGT</sequence>
<evidence type="ECO:0000313" key="2">
    <source>
        <dbReference type="Proteomes" id="UP000076532"/>
    </source>
</evidence>
<dbReference type="AlphaFoldDB" id="A0A166CL63"/>
<dbReference type="STRING" id="436010.A0A166CL63"/>
<dbReference type="Proteomes" id="UP000076532">
    <property type="component" value="Unassembled WGS sequence"/>
</dbReference>
<name>A0A166CL63_9AGAM</name>
<protein>
    <submittedName>
        <fullName evidence="1">Uncharacterized protein</fullName>
    </submittedName>
</protein>
<dbReference type="OrthoDB" id="3176531at2759"/>
<organism evidence="1 2">
    <name type="scientific">Athelia psychrophila</name>
    <dbReference type="NCBI Taxonomy" id="1759441"/>
    <lineage>
        <taxon>Eukaryota</taxon>
        <taxon>Fungi</taxon>
        <taxon>Dikarya</taxon>
        <taxon>Basidiomycota</taxon>
        <taxon>Agaricomycotina</taxon>
        <taxon>Agaricomycetes</taxon>
        <taxon>Agaricomycetidae</taxon>
        <taxon>Atheliales</taxon>
        <taxon>Atheliaceae</taxon>
        <taxon>Athelia</taxon>
    </lineage>
</organism>
<accession>A0A166CL63</accession>
<proteinExistence type="predicted"/>
<gene>
    <name evidence="1" type="ORF">FIBSPDRAFT_1049163</name>
</gene>